<accession>A0A3P7GZK0</accession>
<protein>
    <submittedName>
        <fullName evidence="2">Uncharacterized protein</fullName>
    </submittedName>
</protein>
<dbReference type="AlphaFoldDB" id="A0A3P7GZK0"/>
<dbReference type="EMBL" id="UYWX01008156">
    <property type="protein sequence ID" value="VDM27302.1"/>
    <property type="molecule type" value="Genomic_DNA"/>
</dbReference>
<evidence type="ECO:0000313" key="3">
    <source>
        <dbReference type="Proteomes" id="UP000274429"/>
    </source>
</evidence>
<proteinExistence type="predicted"/>
<reference evidence="2 3" key="1">
    <citation type="submission" date="2018-11" db="EMBL/GenBank/DDBJ databases">
        <authorList>
            <consortium name="Pathogen Informatics"/>
        </authorList>
    </citation>
    <scope>NUCLEOTIDE SEQUENCE [LARGE SCALE GENOMIC DNA]</scope>
</reference>
<evidence type="ECO:0000313" key="2">
    <source>
        <dbReference type="EMBL" id="VDM27302.1"/>
    </source>
</evidence>
<feature type="region of interest" description="Disordered" evidence="1">
    <location>
        <begin position="95"/>
        <end position="116"/>
    </location>
</feature>
<feature type="compositionally biased region" description="Polar residues" evidence="1">
    <location>
        <begin position="1"/>
        <end position="20"/>
    </location>
</feature>
<gene>
    <name evidence="2" type="ORF">TTAC_LOCUS5599</name>
</gene>
<dbReference type="Proteomes" id="UP000274429">
    <property type="component" value="Unassembled WGS sequence"/>
</dbReference>
<name>A0A3P7GZK0_HYDTA</name>
<feature type="compositionally biased region" description="Acidic residues" evidence="1">
    <location>
        <begin position="45"/>
        <end position="65"/>
    </location>
</feature>
<organism evidence="2 3">
    <name type="scientific">Hydatigena taeniaeformis</name>
    <name type="common">Feline tapeworm</name>
    <name type="synonym">Taenia taeniaeformis</name>
    <dbReference type="NCBI Taxonomy" id="6205"/>
    <lineage>
        <taxon>Eukaryota</taxon>
        <taxon>Metazoa</taxon>
        <taxon>Spiralia</taxon>
        <taxon>Lophotrochozoa</taxon>
        <taxon>Platyhelminthes</taxon>
        <taxon>Cestoda</taxon>
        <taxon>Eucestoda</taxon>
        <taxon>Cyclophyllidea</taxon>
        <taxon>Taeniidae</taxon>
        <taxon>Hydatigera</taxon>
    </lineage>
</organism>
<evidence type="ECO:0000256" key="1">
    <source>
        <dbReference type="SAM" id="MobiDB-lite"/>
    </source>
</evidence>
<keyword evidence="3" id="KW-1185">Reference proteome</keyword>
<sequence>METSNITSTSSDSPPMSLNEATHLCRAMRDKHLYRRSHPSTGDSSDSEEEEEEGDDDDDDDPMSDEDSKLVSMDTFDTPQSISVYENVRWTLVRPPPSPTPSAATNAQGAAPLTSAPEPSLLVRKYGLSGSMLLAKQRFCMADPEPIHIDPRAFRATKNKERTTETIIPDCSEQVEFLFDANPTSLPLIEVVSPSVNEVDFSLTNALAKVMPLLHSPPTHLHVALNTDPVELLPSLMPLPLCKTDSADSSIVSDCVTMRCDEINLAKPNSYGPQEIDNVVPTTGVGSCVTPCCSSTVRSVGTASEGRRVSSSDSTVQF</sequence>
<feature type="region of interest" description="Disordered" evidence="1">
    <location>
        <begin position="1"/>
        <end position="77"/>
    </location>
</feature>